<dbReference type="GO" id="GO:0006813">
    <property type="term" value="P:potassium ion transport"/>
    <property type="evidence" value="ECO:0007669"/>
    <property type="project" value="UniProtKB-KW"/>
</dbReference>
<keyword evidence="15" id="KW-1185">Reference proteome</keyword>
<feature type="transmembrane region" description="Helical" evidence="10">
    <location>
        <begin position="233"/>
        <end position="258"/>
    </location>
</feature>
<evidence type="ECO:0000256" key="1">
    <source>
        <dbReference type="ARBA" id="ARBA00004141"/>
    </source>
</evidence>
<dbReference type="Gene3D" id="1.20.1530.20">
    <property type="match status" value="1"/>
</dbReference>
<keyword evidence="3" id="KW-0633">Potassium transport</keyword>
<feature type="transmembrane region" description="Helical" evidence="10">
    <location>
        <begin position="326"/>
        <end position="345"/>
    </location>
</feature>
<dbReference type="PaxDb" id="2711-XP_006474109.1"/>
<feature type="transmembrane region" description="Helical" evidence="10">
    <location>
        <begin position="304"/>
        <end position="320"/>
    </location>
</feature>
<dbReference type="GO" id="GO:0006885">
    <property type="term" value="P:regulation of pH"/>
    <property type="evidence" value="ECO:0000318"/>
    <property type="project" value="GO_Central"/>
</dbReference>
<dbReference type="Pfam" id="PF00999">
    <property type="entry name" value="Na_H_Exchanger"/>
    <property type="match status" value="1"/>
</dbReference>
<comment type="similarity">
    <text evidence="9">Belongs to the monovalent cation:proton antiporter 2 (CPA2) transporter (TC 2.A.37) family. CHX (TC 2.A.37.4) subfamily.</text>
</comment>
<dbReference type="GO" id="GO:0012505">
    <property type="term" value="C:endomembrane system"/>
    <property type="evidence" value="ECO:0000318"/>
    <property type="project" value="GO_Central"/>
</dbReference>
<evidence type="ECO:0000256" key="4">
    <source>
        <dbReference type="ARBA" id="ARBA00022692"/>
    </source>
</evidence>
<evidence type="ECO:0000313" key="14">
    <source>
        <dbReference type="EMBL" id="KDO62376.1"/>
    </source>
</evidence>
<evidence type="ECO:0000256" key="7">
    <source>
        <dbReference type="ARBA" id="ARBA00023065"/>
    </source>
</evidence>
<dbReference type="PANTHER" id="PTHR32468:SF17">
    <property type="entry name" value="CATION_H(+) ANTIPORTER 4"/>
    <property type="match status" value="1"/>
</dbReference>
<evidence type="ECO:0000256" key="2">
    <source>
        <dbReference type="ARBA" id="ARBA00022448"/>
    </source>
</evidence>
<feature type="domain" description="Cation/H(+) antiporter C-terminal" evidence="13">
    <location>
        <begin position="666"/>
        <end position="811"/>
    </location>
</feature>
<dbReference type="InterPro" id="IPR057290">
    <property type="entry name" value="CHX17_C"/>
</dbReference>
<dbReference type="AlphaFoldDB" id="A0A067FGQ6"/>
<feature type="transmembrane region" description="Helical" evidence="10">
    <location>
        <begin position="99"/>
        <end position="118"/>
    </location>
</feature>
<reference evidence="14 15" key="1">
    <citation type="submission" date="2014-04" db="EMBL/GenBank/DDBJ databases">
        <authorList>
            <consortium name="International Citrus Genome Consortium"/>
            <person name="Gmitter F."/>
            <person name="Chen C."/>
            <person name="Farmerie W."/>
            <person name="Harkins T."/>
            <person name="Desany B."/>
            <person name="Mohiuddin M."/>
            <person name="Kodira C."/>
            <person name="Borodovsky M."/>
            <person name="Lomsadze A."/>
            <person name="Burns P."/>
            <person name="Jenkins J."/>
            <person name="Prochnik S."/>
            <person name="Shu S."/>
            <person name="Chapman J."/>
            <person name="Pitluck S."/>
            <person name="Schmutz J."/>
            <person name="Rokhsar D."/>
        </authorList>
    </citation>
    <scope>NUCLEOTIDE SEQUENCE</scope>
</reference>
<dbReference type="GO" id="GO:1902600">
    <property type="term" value="P:proton transmembrane transport"/>
    <property type="evidence" value="ECO:0007669"/>
    <property type="project" value="InterPro"/>
</dbReference>
<sequence length="815" mass="90201">KGSHRQGISGVEVLRAGLKMTELNPRPFVGSENQGYNLSSRFCMPVPPYVNSNGIWQFIGKAGNHPWDASLPRLELQIIVAFAVTHACHFVLKRFGIPMIASQITGGLILGQAIPGLNRYYKHVLFSDTSLGTLDLVATFGYILFQFLTGVKMDVSMIQKTGKKSLFTGLLTLLIPFLLGAAALEKMSRILGIGMEDKMKLWVVTVVHSLSRFPSIACLVSDLRIINSELGRLGLSCALVSEMIGLILTRSAIWIASIYHAPLHSAYRNLGIMVVYLLAVVFVVRPAMLWVVKQTPEGKPVNSLHIHNIIMLALGAGYISDLFGQHVYFGPFVFGLAVPAGPPLGSALVEKLDPMVSGLFIPLVVTSASMRTNLSDIKLLDDNLAKSTAVIVAVVVLAKVATTMIPPLYCKVPKRDAFALALIMSTKGIVEISTYNISRNIESLTDQMFSFLTVEILVTAIIIPILVKFLYDPSRKYAGYQKRNIMQHSKASGELRILACIYRPDNIPAIIKFLQASCPKRGSLVTVYVLHLIDLRGRAAPLFISHKMQKKTVSNRSYSENVILSFKLFEEKNWGTACVYPFTAISPPKLMHEDVCMLALDKLASIVVLPFHRKWFIDGSIESDDNTKRALNCSVLERAPCSVGILIDRGRIGRFISSELSLGSSFRVAMIFLGGSDDREALTLAKRMSQNTSINLTVFRFIVKTDEMISTNWEKVLDSEVLKEVKPENNFNQRVKYVVEMVNEGQETLAKIQSVVPKYDLVIVGRRDNTETPQTSGLDRCREFPELGIVGNCLVTEDLPGRYSVLVVQQQQTTV</sequence>
<evidence type="ECO:0000256" key="10">
    <source>
        <dbReference type="SAM" id="Phobius"/>
    </source>
</evidence>
<comment type="subcellular location">
    <subcellularLocation>
        <location evidence="1">Membrane</location>
        <topology evidence="1">Multi-pass membrane protein</topology>
    </subcellularLocation>
</comment>
<feature type="transmembrane region" description="Helical" evidence="10">
    <location>
        <begin position="199"/>
        <end position="221"/>
    </location>
</feature>
<feature type="transmembrane region" description="Helical" evidence="10">
    <location>
        <begin position="270"/>
        <end position="292"/>
    </location>
</feature>
<evidence type="ECO:0000259" key="11">
    <source>
        <dbReference type="Pfam" id="PF00999"/>
    </source>
</evidence>
<dbReference type="GO" id="GO:0098662">
    <property type="term" value="P:inorganic cation transmembrane transport"/>
    <property type="evidence" value="ECO:0000318"/>
    <property type="project" value="GO_Central"/>
</dbReference>
<keyword evidence="8 10" id="KW-0472">Membrane</keyword>
<dbReference type="GO" id="GO:0015297">
    <property type="term" value="F:antiporter activity"/>
    <property type="evidence" value="ECO:0007669"/>
    <property type="project" value="InterPro"/>
</dbReference>
<gene>
    <name evidence="14" type="ORF">CISIN_1g047130mg</name>
</gene>
<feature type="transmembrane region" description="Helical" evidence="10">
    <location>
        <begin position="352"/>
        <end position="370"/>
    </location>
</feature>
<dbReference type="Pfam" id="PF23259">
    <property type="entry name" value="CHX17_C"/>
    <property type="match status" value="1"/>
</dbReference>
<dbReference type="Pfam" id="PF23256">
    <property type="entry name" value="CHX17_2nd"/>
    <property type="match status" value="1"/>
</dbReference>
<dbReference type="EMBL" id="KK784920">
    <property type="protein sequence ID" value="KDO62376.1"/>
    <property type="molecule type" value="Genomic_DNA"/>
</dbReference>
<evidence type="ECO:0000256" key="5">
    <source>
        <dbReference type="ARBA" id="ARBA00022958"/>
    </source>
</evidence>
<keyword evidence="7" id="KW-0406">Ion transport</keyword>
<dbReference type="InterPro" id="IPR038770">
    <property type="entry name" value="Na+/solute_symporter_sf"/>
</dbReference>
<evidence type="ECO:0000259" key="13">
    <source>
        <dbReference type="Pfam" id="PF23259"/>
    </source>
</evidence>
<dbReference type="InterPro" id="IPR050794">
    <property type="entry name" value="CPA2_transporter"/>
</dbReference>
<name>A0A067FGQ6_CITSI</name>
<keyword evidence="2" id="KW-0813">Transport</keyword>
<feature type="domain" description="Cation/H(+) antiporter central" evidence="12">
    <location>
        <begin position="526"/>
        <end position="653"/>
    </location>
</feature>
<evidence type="ECO:0000259" key="12">
    <source>
        <dbReference type="Pfam" id="PF23256"/>
    </source>
</evidence>
<dbReference type="InterPro" id="IPR057291">
    <property type="entry name" value="CHX17_2nd"/>
</dbReference>
<organism evidence="14 15">
    <name type="scientific">Citrus sinensis</name>
    <name type="common">Sweet orange</name>
    <name type="synonym">Citrus aurantium var. sinensis</name>
    <dbReference type="NCBI Taxonomy" id="2711"/>
    <lineage>
        <taxon>Eukaryota</taxon>
        <taxon>Viridiplantae</taxon>
        <taxon>Streptophyta</taxon>
        <taxon>Embryophyta</taxon>
        <taxon>Tracheophyta</taxon>
        <taxon>Spermatophyta</taxon>
        <taxon>Magnoliopsida</taxon>
        <taxon>eudicotyledons</taxon>
        <taxon>Gunneridae</taxon>
        <taxon>Pentapetalae</taxon>
        <taxon>rosids</taxon>
        <taxon>malvids</taxon>
        <taxon>Sapindales</taxon>
        <taxon>Rutaceae</taxon>
        <taxon>Aurantioideae</taxon>
        <taxon>Citrus</taxon>
    </lineage>
</organism>
<evidence type="ECO:0000256" key="8">
    <source>
        <dbReference type="ARBA" id="ARBA00023136"/>
    </source>
</evidence>
<feature type="transmembrane region" description="Helical" evidence="10">
    <location>
        <begin position="449"/>
        <end position="471"/>
    </location>
</feature>
<feature type="transmembrane region" description="Helical" evidence="10">
    <location>
        <begin position="390"/>
        <end position="410"/>
    </location>
</feature>
<proteinExistence type="inferred from homology"/>
<feature type="domain" description="Cation/H+ exchanger transmembrane" evidence="11">
    <location>
        <begin position="83"/>
        <end position="470"/>
    </location>
</feature>
<dbReference type="InterPro" id="IPR006153">
    <property type="entry name" value="Cation/H_exchanger_TM"/>
</dbReference>
<dbReference type="eggNOG" id="KOG1650">
    <property type="taxonomic scope" value="Eukaryota"/>
</dbReference>
<dbReference type="PANTHER" id="PTHR32468">
    <property type="entry name" value="CATION/H + ANTIPORTER"/>
    <property type="match status" value="1"/>
</dbReference>
<dbReference type="GO" id="GO:0016020">
    <property type="term" value="C:membrane"/>
    <property type="evidence" value="ECO:0007669"/>
    <property type="project" value="UniProtKB-SubCell"/>
</dbReference>
<feature type="transmembrane region" description="Helical" evidence="10">
    <location>
        <begin position="124"/>
        <end position="145"/>
    </location>
</feature>
<feature type="non-terminal residue" evidence="14">
    <location>
        <position position="1"/>
    </location>
</feature>
<keyword evidence="6 10" id="KW-1133">Transmembrane helix</keyword>
<keyword evidence="5" id="KW-0630">Potassium</keyword>
<feature type="transmembrane region" description="Helical" evidence="10">
    <location>
        <begin position="166"/>
        <end position="184"/>
    </location>
</feature>
<dbReference type="Proteomes" id="UP000027120">
    <property type="component" value="Unassembled WGS sequence"/>
</dbReference>
<accession>A0A067FGQ6</accession>
<evidence type="ECO:0000256" key="6">
    <source>
        <dbReference type="ARBA" id="ARBA00022989"/>
    </source>
</evidence>
<evidence type="ECO:0000313" key="15">
    <source>
        <dbReference type="Proteomes" id="UP000027120"/>
    </source>
</evidence>
<dbReference type="SMR" id="A0A067FGQ6"/>
<evidence type="ECO:0000256" key="9">
    <source>
        <dbReference type="ARBA" id="ARBA00038341"/>
    </source>
</evidence>
<protein>
    <submittedName>
        <fullName evidence="14">Uncharacterized protein</fullName>
    </submittedName>
</protein>
<keyword evidence="4 10" id="KW-0812">Transmembrane</keyword>
<evidence type="ECO:0000256" key="3">
    <source>
        <dbReference type="ARBA" id="ARBA00022538"/>
    </source>
</evidence>